<comment type="caution">
    <text evidence="1">The sequence shown here is derived from an EMBL/GenBank/DDBJ whole genome shotgun (WGS) entry which is preliminary data.</text>
</comment>
<organism evidence="1 2">
    <name type="scientific">Patagioenas fasciata monilis</name>
    <dbReference type="NCBI Taxonomy" id="372326"/>
    <lineage>
        <taxon>Eukaryota</taxon>
        <taxon>Metazoa</taxon>
        <taxon>Chordata</taxon>
        <taxon>Craniata</taxon>
        <taxon>Vertebrata</taxon>
        <taxon>Euteleostomi</taxon>
        <taxon>Archelosauria</taxon>
        <taxon>Archosauria</taxon>
        <taxon>Dinosauria</taxon>
        <taxon>Saurischia</taxon>
        <taxon>Theropoda</taxon>
        <taxon>Coelurosauria</taxon>
        <taxon>Aves</taxon>
        <taxon>Neognathae</taxon>
        <taxon>Neoaves</taxon>
        <taxon>Columbimorphae</taxon>
        <taxon>Columbiformes</taxon>
        <taxon>Columbidae</taxon>
        <taxon>Patagioenas</taxon>
    </lineage>
</organism>
<reference evidence="1 2" key="1">
    <citation type="submission" date="2016-02" db="EMBL/GenBank/DDBJ databases">
        <title>Band-tailed pigeon sequencing and assembly.</title>
        <authorList>
            <person name="Soares A.E."/>
            <person name="Novak B.J."/>
            <person name="Rice E.S."/>
            <person name="O'Connell B."/>
            <person name="Chang D."/>
            <person name="Weber S."/>
            <person name="Shapiro B."/>
        </authorList>
    </citation>
    <scope>NUCLEOTIDE SEQUENCE [LARGE SCALE GENOMIC DNA]</scope>
    <source>
        <strain evidence="1">BTP2013</strain>
        <tissue evidence="1">Blood</tissue>
    </source>
</reference>
<keyword evidence="2" id="KW-1185">Reference proteome</keyword>
<protein>
    <submittedName>
        <fullName evidence="1">Uncharacterized protein</fullName>
    </submittedName>
</protein>
<dbReference type="AlphaFoldDB" id="A0A1V4L016"/>
<evidence type="ECO:0000313" key="2">
    <source>
        <dbReference type="Proteomes" id="UP000190648"/>
    </source>
</evidence>
<dbReference type="EMBL" id="LSYS01001150">
    <property type="protein sequence ID" value="OPJ89547.1"/>
    <property type="molecule type" value="Genomic_DNA"/>
</dbReference>
<sequence>MLLEKWKLGKTETVLQKAGVTFIQVLDLGAAPVHLNDHTDVTTTTSTSTRRGFQDAVSCLQDNYPSLLAALENL</sequence>
<accession>A0A1V4L016</accession>
<dbReference type="Proteomes" id="UP000190648">
    <property type="component" value="Unassembled WGS sequence"/>
</dbReference>
<proteinExistence type="predicted"/>
<name>A0A1V4L016_PATFA</name>
<gene>
    <name evidence="1" type="ORF">AV530_003747</name>
</gene>
<evidence type="ECO:0000313" key="1">
    <source>
        <dbReference type="EMBL" id="OPJ89547.1"/>
    </source>
</evidence>